<keyword evidence="4 8" id="KW-0862">Zinc</keyword>
<comment type="subunit">
    <text evidence="8">Homodimer.</text>
</comment>
<comment type="cofactor">
    <cofactor evidence="8">
        <name>Zn(2+)</name>
        <dbReference type="ChEBI" id="CHEBI:29105"/>
    </cofactor>
    <text evidence="8">Binds 2 Zn(2+) ions per monomer.</text>
</comment>
<dbReference type="GO" id="GO:0008270">
    <property type="term" value="F:zinc ion binding"/>
    <property type="evidence" value="ECO:0007669"/>
    <property type="project" value="UniProtKB-UniRule"/>
</dbReference>
<dbReference type="InterPro" id="IPR001305">
    <property type="entry name" value="HSP_DnaJ_Cys-rich_dom"/>
</dbReference>
<dbReference type="InterPro" id="IPR008971">
    <property type="entry name" value="HSP40/DnaJ_pept-bd"/>
</dbReference>
<dbReference type="PROSITE" id="PS51188">
    <property type="entry name" value="ZF_CR"/>
    <property type="match status" value="1"/>
</dbReference>
<dbReference type="InterPro" id="IPR012724">
    <property type="entry name" value="DnaJ"/>
</dbReference>
<dbReference type="Gene3D" id="2.130.10.10">
    <property type="entry name" value="YVTN repeat-like/Quinoprotein amine dehydrogenase"/>
    <property type="match status" value="1"/>
</dbReference>
<dbReference type="InterPro" id="IPR036410">
    <property type="entry name" value="HSP_DnaJ_Cys-rich_dom_sf"/>
</dbReference>
<name>A0A8J8B9Y2_9ACTN</name>
<dbReference type="Pfam" id="PF01556">
    <property type="entry name" value="DnaJ_C"/>
    <property type="match status" value="1"/>
</dbReference>
<dbReference type="SUPFAM" id="SSF49493">
    <property type="entry name" value="HSP40/DnaJ peptide-binding domain"/>
    <property type="match status" value="2"/>
</dbReference>
<evidence type="ECO:0000256" key="3">
    <source>
        <dbReference type="ARBA" id="ARBA00022771"/>
    </source>
</evidence>
<feature type="zinc finger region" description="CR-type" evidence="9">
    <location>
        <begin position="265"/>
        <end position="347"/>
    </location>
</feature>
<organism evidence="12 13">
    <name type="scientific">Actinocrinis puniceicyclus</name>
    <dbReference type="NCBI Taxonomy" id="977794"/>
    <lineage>
        <taxon>Bacteria</taxon>
        <taxon>Bacillati</taxon>
        <taxon>Actinomycetota</taxon>
        <taxon>Actinomycetes</taxon>
        <taxon>Catenulisporales</taxon>
        <taxon>Actinospicaceae</taxon>
        <taxon>Actinocrinis</taxon>
    </lineage>
</organism>
<protein>
    <recommendedName>
        <fullName evidence="7 8">Chaperone protein DnaJ</fullName>
    </recommendedName>
</protein>
<feature type="binding site" evidence="8">
    <location>
        <position position="324"/>
    </location>
    <ligand>
        <name>Zn(2+)</name>
        <dbReference type="ChEBI" id="CHEBI:29105"/>
        <label>2</label>
    </ligand>
</feature>
<evidence type="ECO:0000313" key="13">
    <source>
        <dbReference type="Proteomes" id="UP000677913"/>
    </source>
</evidence>
<comment type="caution">
    <text evidence="12">The sequence shown here is derived from an EMBL/GenBank/DDBJ whole genome shotgun (WGS) entry which is preliminary data.</text>
</comment>
<keyword evidence="8" id="KW-0346">Stress response</keyword>
<dbReference type="GO" id="GO:0005524">
    <property type="term" value="F:ATP binding"/>
    <property type="evidence" value="ECO:0007669"/>
    <property type="project" value="InterPro"/>
</dbReference>
<feature type="repeat" description="CXXCXGXG motif" evidence="8">
    <location>
        <begin position="295"/>
        <end position="302"/>
    </location>
</feature>
<dbReference type="Gene3D" id="2.60.260.20">
    <property type="entry name" value="Urease metallochaperone UreE, N-terminal domain"/>
    <property type="match status" value="2"/>
</dbReference>
<evidence type="ECO:0000259" key="11">
    <source>
        <dbReference type="PROSITE" id="PS51188"/>
    </source>
</evidence>
<keyword evidence="5 8" id="KW-0143">Chaperone</keyword>
<keyword evidence="13" id="KW-1185">Reference proteome</keyword>
<comment type="domain">
    <text evidence="8">The J domain is necessary and sufficient to stimulate DnaK ATPase activity. Zinc center 1 plays an important role in the autonomous, DnaK-independent chaperone activity of DnaJ. Zinc center 2 is essential for interaction with DnaK and for DnaJ activity.</text>
</comment>
<dbReference type="FunFam" id="2.10.230.10:FF:000002">
    <property type="entry name" value="Molecular chaperone DnaJ"/>
    <property type="match status" value="1"/>
</dbReference>
<gene>
    <name evidence="8" type="primary">dnaJ</name>
    <name evidence="12" type="ORF">KGA66_00520</name>
</gene>
<dbReference type="Pfam" id="PF00684">
    <property type="entry name" value="DnaJ_CXXCXGXG"/>
    <property type="match status" value="1"/>
</dbReference>
<comment type="similarity">
    <text evidence="6 8">Belongs to the DnaJ family.</text>
</comment>
<evidence type="ECO:0000256" key="2">
    <source>
        <dbReference type="ARBA" id="ARBA00022737"/>
    </source>
</evidence>
<evidence type="ECO:0000256" key="9">
    <source>
        <dbReference type="PROSITE-ProRule" id="PRU00546"/>
    </source>
</evidence>
<feature type="region of interest" description="Disordered" evidence="10">
    <location>
        <begin position="195"/>
        <end position="221"/>
    </location>
</feature>
<dbReference type="SUPFAM" id="SSF57938">
    <property type="entry name" value="DnaJ/Hsp40 cysteine-rich domain"/>
    <property type="match status" value="1"/>
</dbReference>
<evidence type="ECO:0000256" key="10">
    <source>
        <dbReference type="SAM" id="MobiDB-lite"/>
    </source>
</evidence>
<dbReference type="CDD" id="cd10747">
    <property type="entry name" value="DnaJ_C"/>
    <property type="match status" value="1"/>
</dbReference>
<evidence type="ECO:0000256" key="4">
    <source>
        <dbReference type="ARBA" id="ARBA00022833"/>
    </source>
</evidence>
<dbReference type="GO" id="GO:0051082">
    <property type="term" value="F:unfolded protein binding"/>
    <property type="evidence" value="ECO:0007669"/>
    <property type="project" value="UniProtKB-UniRule"/>
</dbReference>
<feature type="binding site" evidence="8">
    <location>
        <position position="338"/>
    </location>
    <ligand>
        <name>Zn(2+)</name>
        <dbReference type="ChEBI" id="CHEBI:29105"/>
        <label>1</label>
    </ligand>
</feature>
<dbReference type="Proteomes" id="UP000677913">
    <property type="component" value="Unassembled WGS sequence"/>
</dbReference>
<dbReference type="Gene3D" id="2.10.230.10">
    <property type="entry name" value="Heat shock protein DnaJ, cysteine-rich domain"/>
    <property type="match status" value="1"/>
</dbReference>
<proteinExistence type="inferred from homology"/>
<reference evidence="12" key="1">
    <citation type="submission" date="2021-04" db="EMBL/GenBank/DDBJ databases">
        <title>Genome based classification of Actinospica acidithermotolerans sp. nov., an actinobacterium isolated from an Indonesian hot spring.</title>
        <authorList>
            <person name="Kusuma A.B."/>
            <person name="Putra K.E."/>
            <person name="Nafisah S."/>
            <person name="Loh J."/>
            <person name="Nouioui I."/>
            <person name="Goodfellow M."/>
        </authorList>
    </citation>
    <scope>NUCLEOTIDE SEQUENCE</scope>
    <source>
        <strain evidence="12">DSM 45618</strain>
    </source>
</reference>
<evidence type="ECO:0000313" key="12">
    <source>
        <dbReference type="EMBL" id="MBS2961508.1"/>
    </source>
</evidence>
<dbReference type="InterPro" id="IPR002939">
    <property type="entry name" value="DnaJ_C"/>
</dbReference>
<dbReference type="GO" id="GO:0005737">
    <property type="term" value="C:cytoplasm"/>
    <property type="evidence" value="ECO:0007669"/>
    <property type="project" value="UniProtKB-SubCell"/>
</dbReference>
<feature type="binding site" evidence="8">
    <location>
        <position position="278"/>
    </location>
    <ligand>
        <name>Zn(2+)</name>
        <dbReference type="ChEBI" id="CHEBI:29105"/>
        <label>1</label>
    </ligand>
</feature>
<evidence type="ECO:0000256" key="8">
    <source>
        <dbReference type="HAMAP-Rule" id="MF_01152"/>
    </source>
</evidence>
<feature type="compositionally biased region" description="Low complexity" evidence="10">
    <location>
        <begin position="201"/>
        <end position="218"/>
    </location>
</feature>
<evidence type="ECO:0000256" key="6">
    <source>
        <dbReference type="ARBA" id="ARBA00061004"/>
    </source>
</evidence>
<keyword evidence="8" id="KW-0963">Cytoplasm</keyword>
<evidence type="ECO:0000256" key="7">
    <source>
        <dbReference type="ARBA" id="ARBA00067609"/>
    </source>
</evidence>
<sequence length="514" mass="53463">MLDFAVVAGRPCVVVSHAGRSTVLDLSADPGVPPPRWKSARGSVELAVLDGVLVRVLVGPDGPRIARPDADHAEHTDEAAEPAGGTARISRCFTVQDNTLIAAATDEGSLAVWDVVSGALLDSLPAGGSVDSIAATPEGDLLVQAAGRAVLYSYRGSAAATTRVDFDGLGELWPGPEKAQIEGTRDDEVFVPPEGLQSDLDAGGEAAGAETVDGETSGDAGGGTGFGDITDAFFGGASRGPRSRVRRGRDALVRVEVELSEAAFGALRDIQFDTAIACPTCAGGGADPGTPPVTCDLCRGRGEVSHVSRSSLGQVMTSRPCPQCQGYGTLVPALCIACDGVGRVRTRRTLTVKIPPGVEDGTRIQLVGEGEVGPGAGPAGDLTLEIVEQPHPVFRRRGYDLHCTIAVPRRRASLGTRIPLETLDGPVDLDIRPGTKSNQEFTLLGRGIQHRHSPGRGDLVVHIEVHPPKHIDPADEPLILTLARQQHGEQTPGSTAGPGQQGLFSRLKDAFNGN</sequence>
<feature type="binding site" evidence="8">
    <location>
        <position position="281"/>
    </location>
    <ligand>
        <name>Zn(2+)</name>
        <dbReference type="ChEBI" id="CHEBI:29105"/>
        <label>1</label>
    </ligand>
</feature>
<dbReference type="GO" id="GO:0009408">
    <property type="term" value="P:response to heat"/>
    <property type="evidence" value="ECO:0007669"/>
    <property type="project" value="InterPro"/>
</dbReference>
<comment type="subcellular location">
    <subcellularLocation>
        <location evidence="8">Cytoplasm</location>
    </subcellularLocation>
</comment>
<feature type="compositionally biased region" description="Polar residues" evidence="10">
    <location>
        <begin position="488"/>
        <end position="498"/>
    </location>
</feature>
<keyword evidence="1 8" id="KW-0479">Metal-binding</keyword>
<keyword evidence="2 8" id="KW-0677">Repeat</keyword>
<feature type="repeat" description="CXXCXGXG motif" evidence="8">
    <location>
        <begin position="278"/>
        <end position="285"/>
    </location>
</feature>
<dbReference type="HAMAP" id="MF_01152">
    <property type="entry name" value="DnaJ"/>
    <property type="match status" value="1"/>
</dbReference>
<keyword evidence="8" id="KW-0235">DNA replication</keyword>
<feature type="region of interest" description="Disordered" evidence="10">
    <location>
        <begin position="486"/>
        <end position="514"/>
    </location>
</feature>
<feature type="binding site" evidence="8">
    <location>
        <position position="295"/>
    </location>
    <ligand>
        <name>Zn(2+)</name>
        <dbReference type="ChEBI" id="CHEBI:29105"/>
        <label>2</label>
    </ligand>
</feature>
<dbReference type="AlphaFoldDB" id="A0A8J8B9Y2"/>
<feature type="repeat" description="CXXCXGXG motif" evidence="8">
    <location>
        <begin position="321"/>
        <end position="328"/>
    </location>
</feature>
<evidence type="ECO:0000256" key="5">
    <source>
        <dbReference type="ARBA" id="ARBA00023186"/>
    </source>
</evidence>
<dbReference type="GO" id="GO:0031072">
    <property type="term" value="F:heat shock protein binding"/>
    <property type="evidence" value="ECO:0007669"/>
    <property type="project" value="InterPro"/>
</dbReference>
<dbReference type="CDD" id="cd10719">
    <property type="entry name" value="DnaJ_zf"/>
    <property type="match status" value="1"/>
</dbReference>
<feature type="binding site" evidence="8">
    <location>
        <position position="321"/>
    </location>
    <ligand>
        <name>Zn(2+)</name>
        <dbReference type="ChEBI" id="CHEBI:29105"/>
        <label>2</label>
    </ligand>
</feature>
<dbReference type="GO" id="GO:0006260">
    <property type="term" value="P:DNA replication"/>
    <property type="evidence" value="ECO:0007669"/>
    <property type="project" value="UniProtKB-KW"/>
</dbReference>
<feature type="binding site" evidence="8">
    <location>
        <position position="298"/>
    </location>
    <ligand>
        <name>Zn(2+)</name>
        <dbReference type="ChEBI" id="CHEBI:29105"/>
        <label>2</label>
    </ligand>
</feature>
<evidence type="ECO:0000256" key="1">
    <source>
        <dbReference type="ARBA" id="ARBA00022723"/>
    </source>
</evidence>
<keyword evidence="3 8" id="KW-0863">Zinc-finger</keyword>
<dbReference type="InterPro" id="IPR015943">
    <property type="entry name" value="WD40/YVTN_repeat-like_dom_sf"/>
</dbReference>
<dbReference type="SUPFAM" id="SSF50969">
    <property type="entry name" value="YVTN repeat-like/Quinoprotein amine dehydrogenase"/>
    <property type="match status" value="1"/>
</dbReference>
<dbReference type="EMBL" id="JAGSXH010000001">
    <property type="protein sequence ID" value="MBS2961508.1"/>
    <property type="molecule type" value="Genomic_DNA"/>
</dbReference>
<feature type="binding site" evidence="8">
    <location>
        <position position="335"/>
    </location>
    <ligand>
        <name>Zn(2+)</name>
        <dbReference type="ChEBI" id="CHEBI:29105"/>
        <label>1</label>
    </ligand>
</feature>
<feature type="domain" description="CR-type" evidence="11">
    <location>
        <begin position="265"/>
        <end position="347"/>
    </location>
</feature>
<accession>A0A8J8B9Y2</accession>
<dbReference type="PANTHER" id="PTHR43096">
    <property type="entry name" value="DNAJ HOMOLOG 1, MITOCHONDRIAL-RELATED"/>
    <property type="match status" value="1"/>
</dbReference>
<comment type="function">
    <text evidence="8">Participates actively in the response to hyperosmotic and heat shock by preventing the aggregation of stress-denatured proteins and by disaggregating proteins, also in an autonomous, DnaK-independent fashion. Unfolded proteins bind initially to DnaJ; upon interaction with the DnaJ-bound protein, DnaK hydrolyzes its bound ATP, resulting in the formation of a stable complex. GrpE releases ADP from DnaK; ATP binding to DnaK triggers the release of the substrate protein, thus completing the reaction cycle. Several rounds of ATP-dependent interactions between DnaJ, DnaK and GrpE are required for fully efficient folding. Also involved, together with DnaK and GrpE, in the DNA replication of plasmids through activation of initiation proteins.</text>
</comment>
<dbReference type="PANTHER" id="PTHR43096:SF48">
    <property type="entry name" value="CHAPERONE PROTEIN DNAJ"/>
    <property type="match status" value="1"/>
</dbReference>
<dbReference type="InterPro" id="IPR011044">
    <property type="entry name" value="Quino_amine_DH_bsu"/>
</dbReference>
<feature type="repeat" description="CXXCXGXG motif" evidence="8">
    <location>
        <begin position="335"/>
        <end position="342"/>
    </location>
</feature>
<dbReference type="GO" id="GO:0042026">
    <property type="term" value="P:protein refolding"/>
    <property type="evidence" value="ECO:0007669"/>
    <property type="project" value="TreeGrafter"/>
</dbReference>